<dbReference type="Proteomes" id="UP000326641">
    <property type="component" value="Unassembled WGS sequence"/>
</dbReference>
<accession>A0A564WHA3</accession>
<dbReference type="AlphaFoldDB" id="A0A564WHA3"/>
<comment type="caution">
    <text evidence="1">The sequence shown here is derived from an EMBL/GenBank/DDBJ whole genome shotgun (WGS) entry which is preliminary data.</text>
</comment>
<name>A0A564WHA3_9PROT</name>
<reference evidence="1" key="1">
    <citation type="submission" date="2018-11" db="EMBL/GenBank/DDBJ databases">
        <authorList>
            <person name="Onetto C."/>
        </authorList>
    </citation>
    <scope>NUCLEOTIDE SEQUENCE [LARGE SCALE GENOMIC DNA]</scope>
</reference>
<keyword evidence="2" id="KW-1185">Reference proteome</keyword>
<sequence length="186" mass="21898">MRRVMTYYITYLFGPATTNRTILARELNVPRKQICGVKRFVNPSSWQVFDPTFVFGPSSKEFSTVYELLCAQTNRRSHHFLATFSKTKDIASLMKMRFLDGLLFRWVKYREVSQEEYDQMFVRGVIYQVQQTHNLSLLADNYARRKKLDRVSPGLFLRVQSALHNLESEVGNLKSIWMTDYLKGDF</sequence>
<evidence type="ECO:0000313" key="2">
    <source>
        <dbReference type="Proteomes" id="UP000326641"/>
    </source>
</evidence>
<dbReference type="EMBL" id="UXAT02000052">
    <property type="protein sequence ID" value="VUX47822.1"/>
    <property type="molecule type" value="Genomic_DNA"/>
</dbReference>
<organism evidence="1 2">
    <name type="scientific">Candidatus Defluviicoccus seviourii</name>
    <dbReference type="NCBI Taxonomy" id="2565273"/>
    <lineage>
        <taxon>Bacteria</taxon>
        <taxon>Pseudomonadati</taxon>
        <taxon>Pseudomonadota</taxon>
        <taxon>Alphaproteobacteria</taxon>
        <taxon>Rhodospirillales</taxon>
        <taxon>Rhodospirillaceae</taxon>
        <taxon>Defluviicoccus</taxon>
    </lineage>
</organism>
<protein>
    <submittedName>
        <fullName evidence="1">Uncharacterized protein</fullName>
    </submittedName>
</protein>
<evidence type="ECO:0000313" key="1">
    <source>
        <dbReference type="EMBL" id="VUX47822.1"/>
    </source>
</evidence>
<proteinExistence type="predicted"/>
<gene>
    <name evidence="1" type="ORF">DF3PA_70143</name>
</gene>